<evidence type="ECO:0000313" key="4">
    <source>
        <dbReference type="Proteomes" id="UP000816034"/>
    </source>
</evidence>
<dbReference type="EMBL" id="PYSW02000009">
    <property type="protein sequence ID" value="KAG2388858.1"/>
    <property type="molecule type" value="Genomic_DNA"/>
</dbReference>
<accession>A0AA88H079</accession>
<proteinExistence type="predicted"/>
<gene>
    <name evidence="3" type="ORF">C9374_000297</name>
</gene>
<dbReference type="GeneID" id="68092759"/>
<feature type="transmembrane region" description="Helical" evidence="2">
    <location>
        <begin position="475"/>
        <end position="497"/>
    </location>
</feature>
<feature type="transmembrane region" description="Helical" evidence="2">
    <location>
        <begin position="367"/>
        <end position="391"/>
    </location>
</feature>
<name>A0AA88H079_NAELO</name>
<feature type="transmembrane region" description="Helical" evidence="2">
    <location>
        <begin position="436"/>
        <end position="463"/>
    </location>
</feature>
<feature type="transmembrane region" description="Helical" evidence="2">
    <location>
        <begin position="333"/>
        <end position="355"/>
    </location>
</feature>
<feature type="transmembrane region" description="Helical" evidence="2">
    <location>
        <begin position="503"/>
        <end position="530"/>
    </location>
</feature>
<evidence type="ECO:0000256" key="1">
    <source>
        <dbReference type="SAM" id="MobiDB-lite"/>
    </source>
</evidence>
<dbReference type="AlphaFoldDB" id="A0AA88H079"/>
<organism evidence="3 4">
    <name type="scientific">Naegleria lovaniensis</name>
    <name type="common">Amoeba</name>
    <dbReference type="NCBI Taxonomy" id="51637"/>
    <lineage>
        <taxon>Eukaryota</taxon>
        <taxon>Discoba</taxon>
        <taxon>Heterolobosea</taxon>
        <taxon>Tetramitia</taxon>
        <taxon>Eutetramitia</taxon>
        <taxon>Vahlkampfiidae</taxon>
        <taxon>Naegleria</taxon>
    </lineage>
</organism>
<feature type="transmembrane region" description="Helical" evidence="2">
    <location>
        <begin position="300"/>
        <end position="321"/>
    </location>
</feature>
<feature type="region of interest" description="Disordered" evidence="1">
    <location>
        <begin position="562"/>
        <end position="592"/>
    </location>
</feature>
<evidence type="ECO:0000313" key="3">
    <source>
        <dbReference type="EMBL" id="KAG2388858.1"/>
    </source>
</evidence>
<evidence type="ECO:0008006" key="5">
    <source>
        <dbReference type="Google" id="ProtNLM"/>
    </source>
</evidence>
<keyword evidence="4" id="KW-1185">Reference proteome</keyword>
<sequence length="592" mass="67394">MCSSEKRPTVVMMKTLMKYMIVEIIFCFFLLVVHDDHPFNRSFVFAISSSRRDPATGFELKQTPAPVNDTLQTEHLTQLSQFFNNCWDVTRYMSDQNWFIAAIGTEQWFPSSFGCSNVSLWTKYGVNRLFEATQQPLRYYSFIYFEKRGESYDLCSKVGYWEMKLKLACGELLCENDHVDNLSAYVEEITQKQTNIFDWINYCQYCSRNNTLRSHQQKLGPTRGCFPKDQTVSDMINKFPQSLGYCGNIELGIPIVVNSSDVEPRGILNFPYSYICYCRSNITAIKCDYNVAQFVSIQTISFGAFSIHAISFFVTLFFTFLPKLKSSIRQKKSVRFVTIATVLETELVLAVAFLLSATWGTNIATTIFGNIAISCVFFTLFAWVAYWFRLVLYVKTKKTKPAILLYVGLVLLSLTVGIVVPSIVTRAKALSEIVEFFTYYIFALSVLALIMFVLSSVWIYWAMKKVSDVNMLNTSFLRFVIYSSTSILVFSIGYFIITQISGGFFIGIISGIFSIVTHTTIASITLGITYMEFEKEDFMEFYSCCYLKGKTSAAVSTTLSFDKNSSNTTSSEQEQHDTGATSSNTYYSKISD</sequence>
<dbReference type="RefSeq" id="XP_044552850.1">
    <property type="nucleotide sequence ID" value="XM_044692445.1"/>
</dbReference>
<evidence type="ECO:0000256" key="2">
    <source>
        <dbReference type="SAM" id="Phobius"/>
    </source>
</evidence>
<keyword evidence="2" id="KW-1133">Transmembrane helix</keyword>
<feature type="transmembrane region" description="Helical" evidence="2">
    <location>
        <begin position="403"/>
        <end position="424"/>
    </location>
</feature>
<dbReference type="Proteomes" id="UP000816034">
    <property type="component" value="Unassembled WGS sequence"/>
</dbReference>
<comment type="caution">
    <text evidence="3">The sequence shown here is derived from an EMBL/GenBank/DDBJ whole genome shotgun (WGS) entry which is preliminary data.</text>
</comment>
<protein>
    <recommendedName>
        <fullName evidence="5">Transmembrane protein</fullName>
    </recommendedName>
</protein>
<keyword evidence="2" id="KW-0472">Membrane</keyword>
<reference evidence="3 4" key="1">
    <citation type="journal article" date="2018" name="BMC Genomics">
        <title>The genome of Naegleria lovaniensis, the basis for a comparative approach to unravel pathogenicity factors of the human pathogenic amoeba N. fowleri.</title>
        <authorList>
            <person name="Liechti N."/>
            <person name="Schurch N."/>
            <person name="Bruggmann R."/>
            <person name="Wittwer M."/>
        </authorList>
    </citation>
    <scope>NUCLEOTIDE SEQUENCE [LARGE SCALE GENOMIC DNA]</scope>
    <source>
        <strain evidence="3 4">ATCC 30569</strain>
    </source>
</reference>
<keyword evidence="2" id="KW-0812">Transmembrane</keyword>